<dbReference type="InterPro" id="IPR036865">
    <property type="entry name" value="CRAL-TRIO_dom_sf"/>
</dbReference>
<dbReference type="InterPro" id="IPR001251">
    <property type="entry name" value="CRAL-TRIO_dom"/>
</dbReference>
<gene>
    <name evidence="3" type="primary">LOC113513888</name>
</gene>
<reference evidence="3" key="1">
    <citation type="submission" date="2025-08" db="UniProtKB">
        <authorList>
            <consortium name="RefSeq"/>
        </authorList>
    </citation>
    <scope>IDENTIFICATION</scope>
    <source>
        <tissue evidence="3">Whole larvae</tissue>
    </source>
</reference>
<dbReference type="PANTHER" id="PTHR10174:SF222">
    <property type="entry name" value="GH10083P-RELATED"/>
    <property type="match status" value="1"/>
</dbReference>
<protein>
    <submittedName>
        <fullName evidence="3">Uncharacterized protein LOC113513888</fullName>
    </submittedName>
</protein>
<name>A0ABM3MKL9_GALME</name>
<dbReference type="RefSeq" id="XP_052751926.1">
    <property type="nucleotide sequence ID" value="XM_052895966.1"/>
</dbReference>
<dbReference type="CDD" id="cd00170">
    <property type="entry name" value="SEC14"/>
    <property type="match status" value="1"/>
</dbReference>
<dbReference type="Proteomes" id="UP001652740">
    <property type="component" value="Unplaced"/>
</dbReference>
<evidence type="ECO:0000313" key="3">
    <source>
        <dbReference type="RefSeq" id="XP_052751926.1"/>
    </source>
</evidence>
<dbReference type="Pfam" id="PF00650">
    <property type="entry name" value="CRAL_TRIO"/>
    <property type="match status" value="1"/>
</dbReference>
<dbReference type="GeneID" id="113513888"/>
<keyword evidence="2" id="KW-1185">Reference proteome</keyword>
<dbReference type="PROSITE" id="PS50191">
    <property type="entry name" value="CRAL_TRIO"/>
    <property type="match status" value="1"/>
</dbReference>
<feature type="domain" description="CRAL-TRIO" evidence="1">
    <location>
        <begin position="143"/>
        <end position="261"/>
    </location>
</feature>
<dbReference type="Gene3D" id="3.40.525.10">
    <property type="entry name" value="CRAL-TRIO lipid binding domain"/>
    <property type="match status" value="1"/>
</dbReference>
<evidence type="ECO:0000313" key="2">
    <source>
        <dbReference type="Proteomes" id="UP001652740"/>
    </source>
</evidence>
<organism evidence="2 3">
    <name type="scientific">Galleria mellonella</name>
    <name type="common">Greater wax moth</name>
    <dbReference type="NCBI Taxonomy" id="7137"/>
    <lineage>
        <taxon>Eukaryota</taxon>
        <taxon>Metazoa</taxon>
        <taxon>Ecdysozoa</taxon>
        <taxon>Arthropoda</taxon>
        <taxon>Hexapoda</taxon>
        <taxon>Insecta</taxon>
        <taxon>Pterygota</taxon>
        <taxon>Neoptera</taxon>
        <taxon>Endopterygota</taxon>
        <taxon>Lepidoptera</taxon>
        <taxon>Glossata</taxon>
        <taxon>Ditrysia</taxon>
        <taxon>Pyraloidea</taxon>
        <taxon>Pyralidae</taxon>
        <taxon>Galleriinae</taxon>
        <taxon>Galleria</taxon>
    </lineage>
</organism>
<dbReference type="PRINTS" id="PR00180">
    <property type="entry name" value="CRETINALDHBP"/>
</dbReference>
<accession>A0ABM3MKL9</accession>
<evidence type="ECO:0000259" key="1">
    <source>
        <dbReference type="PROSITE" id="PS50191"/>
    </source>
</evidence>
<sequence>METISPSLPLVQVSAEELKGTRKRLGINDVQMIRESLDNVEEWLKKQPHLVEASQHMSRTILERFFVLARGSVEGTKTKIEKLFTTRGMMPELSMHKTVNEFEKLWEVVNYIPLPKLSPKDLTRVMITQFLTDKLDDFSLLSYFRYNFLVGEFRLNYDYCASETFVIDLKNLSIGHLTKLNPIVIKKAELLCTEGFGTKINGIHIVNATPFVDKLLLILKSSLKPKVADRVHVHKTYDDLQKYIPKEILPKDYNGNEQSCAKLAEQWKEVLRSEEATRVIENMDKLITDESKRDVSKFNEEYLGMPGSFRKLNVD</sequence>
<dbReference type="PANTHER" id="PTHR10174">
    <property type="entry name" value="ALPHA-TOCOPHEROL TRANSFER PROTEIN-RELATED"/>
    <property type="match status" value="1"/>
</dbReference>
<proteinExistence type="predicted"/>
<dbReference type="Gene3D" id="1.20.5.1200">
    <property type="entry name" value="Alpha-tocopherol transfer"/>
    <property type="match status" value="1"/>
</dbReference>
<dbReference type="SUPFAM" id="SSF52087">
    <property type="entry name" value="CRAL/TRIO domain"/>
    <property type="match status" value="1"/>
</dbReference>